<proteinExistence type="predicted"/>
<reference evidence="2 3" key="1">
    <citation type="submission" date="2018-11" db="EMBL/GenBank/DDBJ databases">
        <title>Chitinophaga lutea sp.nov., isolate from arsenic contaminated soil.</title>
        <authorList>
            <person name="Zong Y."/>
        </authorList>
    </citation>
    <scope>NUCLEOTIDE SEQUENCE [LARGE SCALE GENOMIC DNA]</scope>
    <source>
        <strain evidence="2 3">ZY74</strain>
    </source>
</reference>
<comment type="caution">
    <text evidence="2">The sequence shown here is derived from an EMBL/GenBank/DDBJ whole genome shotgun (WGS) entry which is preliminary data.</text>
</comment>
<keyword evidence="3" id="KW-1185">Reference proteome</keyword>
<sequence length="104" mass="11582">MTPFTLLAVAAALFFVAHVFLLFTSFGRGTYNKKKYLWSHLTLWICGGILFALASMYAGTGESPIVDVFDTPVKRWLIIVVAFGLSAIAHTIVKLLVMPRYQAR</sequence>
<dbReference type="Proteomes" id="UP000278351">
    <property type="component" value="Unassembled WGS sequence"/>
</dbReference>
<dbReference type="RefSeq" id="WP_123847749.1">
    <property type="nucleotide sequence ID" value="NZ_RPDH01000002.1"/>
</dbReference>
<feature type="transmembrane region" description="Helical" evidence="1">
    <location>
        <begin position="36"/>
        <end position="56"/>
    </location>
</feature>
<evidence type="ECO:0000313" key="2">
    <source>
        <dbReference type="EMBL" id="RPE08754.1"/>
    </source>
</evidence>
<organism evidence="2 3">
    <name type="scientific">Chitinophaga lutea</name>
    <dbReference type="NCBI Taxonomy" id="2488634"/>
    <lineage>
        <taxon>Bacteria</taxon>
        <taxon>Pseudomonadati</taxon>
        <taxon>Bacteroidota</taxon>
        <taxon>Chitinophagia</taxon>
        <taxon>Chitinophagales</taxon>
        <taxon>Chitinophagaceae</taxon>
        <taxon>Chitinophaga</taxon>
    </lineage>
</organism>
<keyword evidence="1" id="KW-1133">Transmembrane helix</keyword>
<name>A0A3N4QAI8_9BACT</name>
<gene>
    <name evidence="2" type="ORF">EGT74_17115</name>
</gene>
<keyword evidence="1" id="KW-0472">Membrane</keyword>
<evidence type="ECO:0000256" key="1">
    <source>
        <dbReference type="SAM" id="Phobius"/>
    </source>
</evidence>
<accession>A0A3N4QAI8</accession>
<keyword evidence="1" id="KW-0812">Transmembrane</keyword>
<dbReference type="EMBL" id="RPDH01000002">
    <property type="protein sequence ID" value="RPE08754.1"/>
    <property type="molecule type" value="Genomic_DNA"/>
</dbReference>
<feature type="transmembrane region" description="Helical" evidence="1">
    <location>
        <begin position="6"/>
        <end position="24"/>
    </location>
</feature>
<protein>
    <submittedName>
        <fullName evidence="2">Uncharacterized protein</fullName>
    </submittedName>
</protein>
<evidence type="ECO:0000313" key="3">
    <source>
        <dbReference type="Proteomes" id="UP000278351"/>
    </source>
</evidence>
<dbReference type="AlphaFoldDB" id="A0A3N4QAI8"/>
<dbReference type="OrthoDB" id="674314at2"/>
<feature type="transmembrane region" description="Helical" evidence="1">
    <location>
        <begin position="76"/>
        <end position="97"/>
    </location>
</feature>